<keyword evidence="2" id="KW-1185">Reference proteome</keyword>
<name>A0ABX2T025_9BACL</name>
<dbReference type="GO" id="GO:0004527">
    <property type="term" value="F:exonuclease activity"/>
    <property type="evidence" value="ECO:0007669"/>
    <property type="project" value="UniProtKB-KW"/>
</dbReference>
<organism evidence="1 2">
    <name type="scientific">Gemelliphila palaticanis</name>
    <dbReference type="NCBI Taxonomy" id="81950"/>
    <lineage>
        <taxon>Bacteria</taxon>
        <taxon>Bacillati</taxon>
        <taxon>Bacillota</taxon>
        <taxon>Bacilli</taxon>
        <taxon>Bacillales</taxon>
        <taxon>Gemellaceae</taxon>
        <taxon>Gemelliphila</taxon>
    </lineage>
</organism>
<protein>
    <submittedName>
        <fullName evidence="1">Exonuclease SbcC</fullName>
    </submittedName>
</protein>
<comment type="caution">
    <text evidence="1">The sequence shown here is derived from an EMBL/GenBank/DDBJ whole genome shotgun (WGS) entry which is preliminary data.</text>
</comment>
<sequence>MNFKYHNGYKGYYLQENNKYVRPFKKLDEEETKFKLKDKEIELNFDKNLVIEIPSECVVFENKNEVYSTNNKSKLDSINKLSYDNKYKNFSYVPSEITNNFIKFVKLNEGDDSKVFSILEILENVFYSDYSFRNKAKKLFYYSDQDIKQFLNNYLPLKNVNQELKVNIIKNYPSQYIYEHLPLDYKEVEMVYVFYFIILVELLSILK</sequence>
<keyword evidence="1" id="KW-0378">Hydrolase</keyword>
<dbReference type="RefSeq" id="WP_179939855.1">
    <property type="nucleotide sequence ID" value="NZ_JACBYF010000001.1"/>
</dbReference>
<evidence type="ECO:0000313" key="2">
    <source>
        <dbReference type="Proteomes" id="UP000531840"/>
    </source>
</evidence>
<gene>
    <name evidence="1" type="ORF">HZY85_00750</name>
</gene>
<dbReference type="Proteomes" id="UP000531840">
    <property type="component" value="Unassembled WGS sequence"/>
</dbReference>
<evidence type="ECO:0000313" key="1">
    <source>
        <dbReference type="EMBL" id="NYS46724.1"/>
    </source>
</evidence>
<keyword evidence="1" id="KW-0269">Exonuclease</keyword>
<proteinExistence type="predicted"/>
<keyword evidence="1" id="KW-0540">Nuclease</keyword>
<reference evidence="1 2" key="1">
    <citation type="submission" date="2020-07" db="EMBL/GenBank/DDBJ databases">
        <title>MOT database genomes.</title>
        <authorList>
            <person name="Joseph S."/>
            <person name="Aduse-Opoku J."/>
            <person name="Hashim A."/>
            <person name="Wade W."/>
            <person name="Curtis M."/>
        </authorList>
    </citation>
    <scope>NUCLEOTIDE SEQUENCE [LARGE SCALE GENOMIC DNA]</scope>
    <source>
        <strain evidence="1 2">CIP 106318</strain>
    </source>
</reference>
<dbReference type="EMBL" id="JACBYF010000001">
    <property type="protein sequence ID" value="NYS46724.1"/>
    <property type="molecule type" value="Genomic_DNA"/>
</dbReference>
<accession>A0ABX2T025</accession>